<evidence type="ECO:0000256" key="9">
    <source>
        <dbReference type="ARBA" id="ARBA00022737"/>
    </source>
</evidence>
<feature type="domain" description="Response regulatory" evidence="16">
    <location>
        <begin position="625"/>
        <end position="741"/>
    </location>
</feature>
<organism evidence="19 20">
    <name type="scientific">Allosphingosinicella deserti</name>
    <dbReference type="NCBI Taxonomy" id="2116704"/>
    <lineage>
        <taxon>Bacteria</taxon>
        <taxon>Pseudomonadati</taxon>
        <taxon>Pseudomonadota</taxon>
        <taxon>Alphaproteobacteria</taxon>
        <taxon>Sphingomonadales</taxon>
        <taxon>Sphingomonadaceae</taxon>
        <taxon>Allosphingosinicella</taxon>
    </lineage>
</organism>
<dbReference type="PROSITE" id="PS50109">
    <property type="entry name" value="HIS_KIN"/>
    <property type="match status" value="1"/>
</dbReference>
<keyword evidence="8" id="KW-0812">Transmembrane</keyword>
<accession>A0A2P7QGE6</accession>
<dbReference type="Gene3D" id="3.30.450.20">
    <property type="entry name" value="PAS domain"/>
    <property type="match status" value="3"/>
</dbReference>
<dbReference type="PANTHER" id="PTHR43304">
    <property type="entry name" value="PHYTOCHROME-LIKE PROTEIN CPH1"/>
    <property type="match status" value="1"/>
</dbReference>
<evidence type="ECO:0000256" key="12">
    <source>
        <dbReference type="ARBA" id="ARBA00022989"/>
    </source>
</evidence>
<dbReference type="SMART" id="SM00388">
    <property type="entry name" value="HisKA"/>
    <property type="match status" value="1"/>
</dbReference>
<dbReference type="Pfam" id="PF02518">
    <property type="entry name" value="HATPase_c"/>
    <property type="match status" value="1"/>
</dbReference>
<dbReference type="InterPro" id="IPR052162">
    <property type="entry name" value="Sensor_kinase/Photoreceptor"/>
</dbReference>
<name>A0A2P7QGE6_9SPHN</name>
<reference evidence="19 20" key="1">
    <citation type="submission" date="2018-03" db="EMBL/GenBank/DDBJ databases">
        <title>The draft genome of Sphingosinicella sp. GL-C-18.</title>
        <authorList>
            <person name="Liu L."/>
            <person name="Li L."/>
            <person name="Liang L."/>
            <person name="Zhang X."/>
            <person name="Wang T."/>
        </authorList>
    </citation>
    <scope>NUCLEOTIDE SEQUENCE [LARGE SCALE GENOMIC DNA]</scope>
    <source>
        <strain evidence="19 20">GL-C-18</strain>
    </source>
</reference>
<evidence type="ECO:0000256" key="11">
    <source>
        <dbReference type="ARBA" id="ARBA00022777"/>
    </source>
</evidence>
<dbReference type="InterPro" id="IPR000014">
    <property type="entry name" value="PAS"/>
</dbReference>
<keyword evidence="4" id="KW-1003">Cell membrane</keyword>
<evidence type="ECO:0000259" key="16">
    <source>
        <dbReference type="PROSITE" id="PS50110"/>
    </source>
</evidence>
<dbReference type="SUPFAM" id="SSF52172">
    <property type="entry name" value="CheY-like"/>
    <property type="match status" value="1"/>
</dbReference>
<keyword evidence="9" id="KW-0677">Repeat</keyword>
<dbReference type="PROSITE" id="PS50112">
    <property type="entry name" value="PAS"/>
    <property type="match status" value="2"/>
</dbReference>
<comment type="caution">
    <text evidence="19">The sequence shown here is derived from an EMBL/GenBank/DDBJ whole genome shotgun (WGS) entry which is preliminary data.</text>
</comment>
<evidence type="ECO:0000259" key="17">
    <source>
        <dbReference type="PROSITE" id="PS50112"/>
    </source>
</evidence>
<dbReference type="PANTHER" id="PTHR43304:SF1">
    <property type="entry name" value="PAC DOMAIN-CONTAINING PROTEIN"/>
    <property type="match status" value="1"/>
</dbReference>
<dbReference type="SUPFAM" id="SSF55785">
    <property type="entry name" value="PYP-like sensor domain (PAS domain)"/>
    <property type="match status" value="3"/>
</dbReference>
<evidence type="ECO:0000256" key="2">
    <source>
        <dbReference type="ARBA" id="ARBA00004429"/>
    </source>
</evidence>
<evidence type="ECO:0000256" key="3">
    <source>
        <dbReference type="ARBA" id="ARBA00012438"/>
    </source>
</evidence>
<dbReference type="SMART" id="SM00387">
    <property type="entry name" value="HATPase_c"/>
    <property type="match status" value="1"/>
</dbReference>
<evidence type="ECO:0000313" key="20">
    <source>
        <dbReference type="Proteomes" id="UP000241167"/>
    </source>
</evidence>
<dbReference type="CDD" id="cd00130">
    <property type="entry name" value="PAS"/>
    <property type="match status" value="3"/>
</dbReference>
<dbReference type="SMART" id="SM00086">
    <property type="entry name" value="PAC"/>
    <property type="match status" value="3"/>
</dbReference>
<keyword evidence="5" id="KW-0997">Cell inner membrane</keyword>
<keyword evidence="13" id="KW-0472">Membrane</keyword>
<dbReference type="CDD" id="cd00156">
    <property type="entry name" value="REC"/>
    <property type="match status" value="1"/>
</dbReference>
<evidence type="ECO:0000259" key="15">
    <source>
        <dbReference type="PROSITE" id="PS50109"/>
    </source>
</evidence>
<evidence type="ECO:0000256" key="5">
    <source>
        <dbReference type="ARBA" id="ARBA00022519"/>
    </source>
</evidence>
<dbReference type="NCBIfam" id="TIGR00229">
    <property type="entry name" value="sensory_box"/>
    <property type="match status" value="3"/>
</dbReference>
<dbReference type="InterPro" id="IPR036890">
    <property type="entry name" value="HATPase_C_sf"/>
</dbReference>
<dbReference type="InterPro" id="IPR003661">
    <property type="entry name" value="HisK_dim/P_dom"/>
</dbReference>
<dbReference type="Pfam" id="PF00512">
    <property type="entry name" value="HisKA"/>
    <property type="match status" value="1"/>
</dbReference>
<dbReference type="Gene3D" id="1.10.287.130">
    <property type="match status" value="1"/>
</dbReference>
<feature type="domain" description="PAS" evidence="17">
    <location>
        <begin position="1"/>
        <end position="60"/>
    </location>
</feature>
<dbReference type="EMBL" id="PXYI01000010">
    <property type="protein sequence ID" value="PSJ37058.1"/>
    <property type="molecule type" value="Genomic_DNA"/>
</dbReference>
<dbReference type="Gene3D" id="3.30.565.10">
    <property type="entry name" value="Histidine kinase-like ATPase, C-terminal domain"/>
    <property type="match status" value="1"/>
</dbReference>
<dbReference type="CDD" id="cd00082">
    <property type="entry name" value="HisKA"/>
    <property type="match status" value="1"/>
</dbReference>
<keyword evidence="6 14" id="KW-0597">Phosphoprotein</keyword>
<dbReference type="InterPro" id="IPR005467">
    <property type="entry name" value="His_kinase_dom"/>
</dbReference>
<keyword evidence="11" id="KW-0418">Kinase</keyword>
<keyword evidence="20" id="KW-1185">Reference proteome</keyword>
<dbReference type="InterPro" id="IPR003594">
    <property type="entry name" value="HATPase_dom"/>
</dbReference>
<dbReference type="Pfam" id="PF00072">
    <property type="entry name" value="Response_reg"/>
    <property type="match status" value="1"/>
</dbReference>
<keyword evidence="10" id="KW-0547">Nucleotide-binding</keyword>
<comment type="catalytic activity">
    <reaction evidence="1">
        <text>ATP + protein L-histidine = ADP + protein N-phospho-L-histidine.</text>
        <dbReference type="EC" id="2.7.13.3"/>
    </reaction>
</comment>
<feature type="domain" description="PAC" evidence="18">
    <location>
        <begin position="192"/>
        <end position="244"/>
    </location>
</feature>
<dbReference type="InterPro" id="IPR000700">
    <property type="entry name" value="PAS-assoc_C"/>
</dbReference>
<dbReference type="SUPFAM" id="SSF55874">
    <property type="entry name" value="ATPase domain of HSP90 chaperone/DNA topoisomerase II/histidine kinase"/>
    <property type="match status" value="1"/>
</dbReference>
<dbReference type="InterPro" id="IPR036097">
    <property type="entry name" value="HisK_dim/P_sf"/>
</dbReference>
<evidence type="ECO:0000256" key="13">
    <source>
        <dbReference type="ARBA" id="ARBA00023136"/>
    </source>
</evidence>
<dbReference type="Pfam" id="PF13426">
    <property type="entry name" value="PAS_9"/>
    <property type="match status" value="1"/>
</dbReference>
<dbReference type="SMART" id="SM00448">
    <property type="entry name" value="REC"/>
    <property type="match status" value="1"/>
</dbReference>
<dbReference type="InterPro" id="IPR001610">
    <property type="entry name" value="PAC"/>
</dbReference>
<feature type="domain" description="Histidine kinase" evidence="15">
    <location>
        <begin position="390"/>
        <end position="602"/>
    </location>
</feature>
<gene>
    <name evidence="19" type="ORF">C7I55_23625</name>
</gene>
<dbReference type="PROSITE" id="PS50110">
    <property type="entry name" value="RESPONSE_REGULATORY"/>
    <property type="match status" value="1"/>
</dbReference>
<evidence type="ECO:0000256" key="14">
    <source>
        <dbReference type="PROSITE-ProRule" id="PRU00169"/>
    </source>
</evidence>
<evidence type="ECO:0000313" key="19">
    <source>
        <dbReference type="EMBL" id="PSJ37058.1"/>
    </source>
</evidence>
<evidence type="ECO:0000256" key="8">
    <source>
        <dbReference type="ARBA" id="ARBA00022692"/>
    </source>
</evidence>
<keyword evidence="7" id="KW-0808">Transferase</keyword>
<dbReference type="Proteomes" id="UP000241167">
    <property type="component" value="Unassembled WGS sequence"/>
</dbReference>
<sequence length="743" mass="81835">MNAIVMIDARGMIHAFNPAAVAAFGYSTDEMLGRNITSFIVPDPDRADEQDQLLHFIQDESSVPGAIRAHVEGKVKAGGTLPLEVTITGLEIGGAKRFICTLRDLSPEQSHDEALLESRRRLELAVEGAKLGTWTFELATQKTWYSDRSKQMYGLPPETEMTNEVIQAAVLPEYWDEVSDPYLNGFRDRDRVEAEYRVRCPNGSIRWIYSLGAAIRDEDGNAISVHGIHLDITDRKDAEEALERTRDQLEMAVEGAELGIWTVDPRNGDTWYSDRSRDLWGVGRELNLNARMMRQYIHPDDWDVVLTPYRDDFPNDAVNFEHRLVWPNGDVKWVQSIGRAIRGEDGIVHTLSGIHLDITDRKRNEVELARSREALHQSEKLAALGSLLAGVSHELNNPLAAIVGQAEMLEEDSRGTIFETRATKISAAADRCARIVQTFLAMARRREPQRNPVDPNDLVSAALQLAEYGLRTGGVTASLECEPDLPPILGDRDQLHQVLVNLIINAQQALEEGEVLDKRLVIRTRSNGGGRIVIDIIDNGPGVPADLAGRIFEPFFTTKPQGSGTGVGLSFSHGIVEAHGGTLKVLPSPRGATFRIELPASDPPPQQGVAEPAAPAYAVAEVRRTALVVDDEADIAETIRELLEREGFDVTVVSDGAAALMALDHGEFDIVLSDLRMPGVSGPEMFERLREIRPQLLSRIAFVTGDTLGASMDEFLRTSGRPVLEKPFTRAGVRCLVTALADA</sequence>
<feature type="domain" description="PAC" evidence="18">
    <location>
        <begin position="318"/>
        <end position="370"/>
    </location>
</feature>
<dbReference type="PROSITE" id="PS50113">
    <property type="entry name" value="PAC"/>
    <property type="match status" value="2"/>
</dbReference>
<dbReference type="Pfam" id="PF08447">
    <property type="entry name" value="PAS_3"/>
    <property type="match status" value="2"/>
</dbReference>
<dbReference type="OrthoDB" id="9789238at2"/>
<feature type="modified residue" description="4-aspartylphosphate" evidence="14">
    <location>
        <position position="674"/>
    </location>
</feature>
<proteinExistence type="predicted"/>
<dbReference type="InterPro" id="IPR004358">
    <property type="entry name" value="Sig_transdc_His_kin-like_C"/>
</dbReference>
<evidence type="ECO:0000256" key="10">
    <source>
        <dbReference type="ARBA" id="ARBA00022741"/>
    </source>
</evidence>
<evidence type="ECO:0000256" key="6">
    <source>
        <dbReference type="ARBA" id="ARBA00022553"/>
    </source>
</evidence>
<evidence type="ECO:0000259" key="18">
    <source>
        <dbReference type="PROSITE" id="PS50113"/>
    </source>
</evidence>
<protein>
    <recommendedName>
        <fullName evidence="3">histidine kinase</fullName>
        <ecNumber evidence="3">2.7.13.3</ecNumber>
    </recommendedName>
</protein>
<dbReference type="AlphaFoldDB" id="A0A2P7QGE6"/>
<evidence type="ECO:0000256" key="1">
    <source>
        <dbReference type="ARBA" id="ARBA00000085"/>
    </source>
</evidence>
<dbReference type="SMART" id="SM00091">
    <property type="entry name" value="PAS"/>
    <property type="match status" value="3"/>
</dbReference>
<dbReference type="Gene3D" id="3.40.50.2300">
    <property type="match status" value="1"/>
</dbReference>
<dbReference type="GO" id="GO:0005886">
    <property type="term" value="C:plasma membrane"/>
    <property type="evidence" value="ECO:0007669"/>
    <property type="project" value="UniProtKB-SubCell"/>
</dbReference>
<dbReference type="InterPro" id="IPR001789">
    <property type="entry name" value="Sig_transdc_resp-reg_receiver"/>
</dbReference>
<feature type="domain" description="PAS" evidence="17">
    <location>
        <begin position="245"/>
        <end position="316"/>
    </location>
</feature>
<dbReference type="SUPFAM" id="SSF47384">
    <property type="entry name" value="Homodimeric domain of signal transducing histidine kinase"/>
    <property type="match status" value="1"/>
</dbReference>
<dbReference type="InterPro" id="IPR035965">
    <property type="entry name" value="PAS-like_dom_sf"/>
</dbReference>
<keyword evidence="12" id="KW-1133">Transmembrane helix</keyword>
<evidence type="ECO:0000256" key="7">
    <source>
        <dbReference type="ARBA" id="ARBA00022679"/>
    </source>
</evidence>
<dbReference type="EC" id="2.7.13.3" evidence="3"/>
<dbReference type="InterPro" id="IPR011006">
    <property type="entry name" value="CheY-like_superfamily"/>
</dbReference>
<dbReference type="FunFam" id="2.10.70.100:FF:000001">
    <property type="entry name" value="Sensory transduction histidine kinase"/>
    <property type="match status" value="1"/>
</dbReference>
<dbReference type="PRINTS" id="PR00344">
    <property type="entry name" value="BCTRLSENSOR"/>
</dbReference>
<dbReference type="GO" id="GO:0000155">
    <property type="term" value="F:phosphorelay sensor kinase activity"/>
    <property type="evidence" value="ECO:0007669"/>
    <property type="project" value="InterPro"/>
</dbReference>
<evidence type="ECO:0000256" key="4">
    <source>
        <dbReference type="ARBA" id="ARBA00022475"/>
    </source>
</evidence>
<dbReference type="Gene3D" id="2.10.70.100">
    <property type="match status" value="2"/>
</dbReference>
<dbReference type="GO" id="GO:0000166">
    <property type="term" value="F:nucleotide binding"/>
    <property type="evidence" value="ECO:0007669"/>
    <property type="project" value="UniProtKB-KW"/>
</dbReference>
<dbReference type="InterPro" id="IPR013655">
    <property type="entry name" value="PAS_fold_3"/>
</dbReference>
<comment type="subcellular location">
    <subcellularLocation>
        <location evidence="2">Cell inner membrane</location>
        <topology evidence="2">Multi-pass membrane protein</topology>
    </subcellularLocation>
</comment>